<dbReference type="GO" id="GO:0005886">
    <property type="term" value="C:plasma membrane"/>
    <property type="evidence" value="ECO:0007669"/>
    <property type="project" value="TreeGrafter"/>
</dbReference>
<dbReference type="EMBL" id="JAVRRD010000035">
    <property type="protein sequence ID" value="KAK5045652.1"/>
    <property type="molecule type" value="Genomic_DNA"/>
</dbReference>
<feature type="domain" description="Major facilitator superfamily (MFS) profile" evidence="8">
    <location>
        <begin position="56"/>
        <end position="585"/>
    </location>
</feature>
<feature type="region of interest" description="Disordered" evidence="6">
    <location>
        <begin position="1"/>
        <end position="23"/>
    </location>
</feature>
<keyword evidence="10" id="KW-1185">Reference proteome</keyword>
<dbReference type="Pfam" id="PF06609">
    <property type="entry name" value="TRI12"/>
    <property type="match status" value="1"/>
</dbReference>
<feature type="transmembrane region" description="Helical" evidence="7">
    <location>
        <begin position="201"/>
        <end position="219"/>
    </location>
</feature>
<dbReference type="InterPro" id="IPR010573">
    <property type="entry name" value="MFS_Str1/Tri12-like"/>
</dbReference>
<evidence type="ECO:0000313" key="10">
    <source>
        <dbReference type="Proteomes" id="UP001358417"/>
    </source>
</evidence>
<feature type="transmembrane region" description="Helical" evidence="7">
    <location>
        <begin position="436"/>
        <end position="459"/>
    </location>
</feature>
<dbReference type="InterPro" id="IPR020846">
    <property type="entry name" value="MFS_dom"/>
</dbReference>
<dbReference type="Proteomes" id="UP001358417">
    <property type="component" value="Unassembled WGS sequence"/>
</dbReference>
<dbReference type="PANTHER" id="PTHR23501:SF109">
    <property type="entry name" value="MAJOR FACILITATOR SUPERFAMILY (MFS) PROFILE DOMAIN-CONTAINING PROTEIN-RELATED"/>
    <property type="match status" value="1"/>
</dbReference>
<feature type="transmembrane region" description="Helical" evidence="7">
    <location>
        <begin position="342"/>
        <end position="363"/>
    </location>
</feature>
<feature type="transmembrane region" description="Helical" evidence="7">
    <location>
        <begin position="561"/>
        <end position="581"/>
    </location>
</feature>
<dbReference type="InterPro" id="IPR036259">
    <property type="entry name" value="MFS_trans_sf"/>
</dbReference>
<evidence type="ECO:0000256" key="6">
    <source>
        <dbReference type="SAM" id="MobiDB-lite"/>
    </source>
</evidence>
<name>A0AAV9MVY1_9EURO</name>
<sequence>MEENKSVHTKSEAPAAEQIETSEKQVSNLHVDAEEHGHAVKGDDSDGVIQWTAKHAIASLSLAGLYVGRCLLSPGDVQKKIQADSVDTGAQIPLYFVGGSLTFIVHDIGSPEKSSWLPVANTLAIASIAPFVGYLQDIFGRRNMSLLGGVAIMVGIVLIGTAHGFGQAVTGMSIAGAGGAVGELTALAGTAELVPVKQRGLYLAMVTFFVVPFVPYVMYSQLLSTYHTWRWGMWISLIYNGICFLGIAFTYFPVATRRGDGATKMEIVKSIDYVGGFLSITGLTLFLVALQAGGYSHPWTSAYVLCTLLIGLALILVFILWEYKFAKNPMVPRQLFRGQRTVAVSYMVAFVGGMNFFSSLNFFPLEASTVFSPDPVQVGLKGLAGGLGVTMGATLVNAALSWFKGWSRELLVGSCILMTAFGGAMGAVTPDTPDRLYIFAILSGFGIGGVLVPAATIAITVAPDEVIATAVALSLSIRVVGGSIGYSIYYNIFYHKLETQLPIEIAQAAIKAGLPLTSAESFVGAFLLDPAALATIPGVTPAVVEAATIGTRSAYAYALKYVWFTSIGFGVCAIIACLFLGNVKKYMTNRIAAQIVH</sequence>
<accession>A0AAV9MVY1</accession>
<feature type="transmembrane region" description="Helical" evidence="7">
    <location>
        <begin position="410"/>
        <end position="430"/>
    </location>
</feature>
<proteinExistence type="predicted"/>
<feature type="transmembrane region" description="Helical" evidence="7">
    <location>
        <begin position="466"/>
        <end position="489"/>
    </location>
</feature>
<evidence type="ECO:0000256" key="1">
    <source>
        <dbReference type="ARBA" id="ARBA00004141"/>
    </source>
</evidence>
<comment type="caution">
    <text evidence="9">The sequence shown here is derived from an EMBL/GenBank/DDBJ whole genome shotgun (WGS) entry which is preliminary data.</text>
</comment>
<feature type="transmembrane region" description="Helical" evidence="7">
    <location>
        <begin position="115"/>
        <end position="134"/>
    </location>
</feature>
<feature type="compositionally biased region" description="Basic and acidic residues" evidence="6">
    <location>
        <begin position="1"/>
        <end position="11"/>
    </location>
</feature>
<dbReference type="SUPFAM" id="SSF103473">
    <property type="entry name" value="MFS general substrate transporter"/>
    <property type="match status" value="1"/>
</dbReference>
<comment type="subcellular location">
    <subcellularLocation>
        <location evidence="1">Membrane</location>
        <topology evidence="1">Multi-pass membrane protein</topology>
    </subcellularLocation>
</comment>
<feature type="transmembrane region" description="Helical" evidence="7">
    <location>
        <begin position="231"/>
        <end position="252"/>
    </location>
</feature>
<feature type="transmembrane region" description="Helical" evidence="7">
    <location>
        <begin position="301"/>
        <end position="321"/>
    </location>
</feature>
<organism evidence="9 10">
    <name type="scientific">Exophiala bonariae</name>
    <dbReference type="NCBI Taxonomy" id="1690606"/>
    <lineage>
        <taxon>Eukaryota</taxon>
        <taxon>Fungi</taxon>
        <taxon>Dikarya</taxon>
        <taxon>Ascomycota</taxon>
        <taxon>Pezizomycotina</taxon>
        <taxon>Eurotiomycetes</taxon>
        <taxon>Chaetothyriomycetidae</taxon>
        <taxon>Chaetothyriales</taxon>
        <taxon>Herpotrichiellaceae</taxon>
        <taxon>Exophiala</taxon>
    </lineage>
</organism>
<dbReference type="AlphaFoldDB" id="A0AAV9MVY1"/>
<dbReference type="RefSeq" id="XP_064701270.1">
    <property type="nucleotide sequence ID" value="XM_064852563.1"/>
</dbReference>
<feature type="transmembrane region" description="Helical" evidence="7">
    <location>
        <begin position="383"/>
        <end position="403"/>
    </location>
</feature>
<evidence type="ECO:0000256" key="4">
    <source>
        <dbReference type="ARBA" id="ARBA00022989"/>
    </source>
</evidence>
<reference evidence="9 10" key="1">
    <citation type="submission" date="2023-08" db="EMBL/GenBank/DDBJ databases">
        <title>Black Yeasts Isolated from many extreme environments.</title>
        <authorList>
            <person name="Coleine C."/>
            <person name="Stajich J.E."/>
            <person name="Selbmann L."/>
        </authorList>
    </citation>
    <scope>NUCLEOTIDE SEQUENCE [LARGE SCALE GENOMIC DNA]</scope>
    <source>
        <strain evidence="9 10">CCFEE 5792</strain>
    </source>
</reference>
<keyword evidence="2" id="KW-0813">Transport</keyword>
<dbReference type="GO" id="GO:0022857">
    <property type="term" value="F:transmembrane transporter activity"/>
    <property type="evidence" value="ECO:0007669"/>
    <property type="project" value="InterPro"/>
</dbReference>
<protein>
    <recommendedName>
        <fullName evidence="8">Major facilitator superfamily (MFS) profile domain-containing protein</fullName>
    </recommendedName>
</protein>
<feature type="transmembrane region" description="Helical" evidence="7">
    <location>
        <begin position="92"/>
        <end position="109"/>
    </location>
</feature>
<feature type="transmembrane region" description="Helical" evidence="7">
    <location>
        <begin position="172"/>
        <end position="194"/>
    </location>
</feature>
<dbReference type="GeneID" id="89977182"/>
<evidence type="ECO:0000256" key="5">
    <source>
        <dbReference type="ARBA" id="ARBA00023136"/>
    </source>
</evidence>
<evidence type="ECO:0000256" key="2">
    <source>
        <dbReference type="ARBA" id="ARBA00022448"/>
    </source>
</evidence>
<dbReference type="Gene3D" id="1.20.1250.20">
    <property type="entry name" value="MFS general substrate transporter like domains"/>
    <property type="match status" value="2"/>
</dbReference>
<feature type="transmembrane region" description="Helical" evidence="7">
    <location>
        <begin position="146"/>
        <end position="166"/>
    </location>
</feature>
<keyword evidence="3 7" id="KW-0812">Transmembrane</keyword>
<dbReference type="PANTHER" id="PTHR23501">
    <property type="entry name" value="MAJOR FACILITATOR SUPERFAMILY"/>
    <property type="match status" value="1"/>
</dbReference>
<evidence type="ECO:0000256" key="7">
    <source>
        <dbReference type="SAM" id="Phobius"/>
    </source>
</evidence>
<evidence type="ECO:0000313" key="9">
    <source>
        <dbReference type="EMBL" id="KAK5045652.1"/>
    </source>
</evidence>
<keyword evidence="4 7" id="KW-1133">Transmembrane helix</keyword>
<evidence type="ECO:0000256" key="3">
    <source>
        <dbReference type="ARBA" id="ARBA00022692"/>
    </source>
</evidence>
<keyword evidence="5 7" id="KW-0472">Membrane</keyword>
<gene>
    <name evidence="9" type="ORF">LTR84_009021</name>
</gene>
<feature type="transmembrane region" description="Helical" evidence="7">
    <location>
        <begin position="273"/>
        <end position="295"/>
    </location>
</feature>
<dbReference type="PROSITE" id="PS50850">
    <property type="entry name" value="MFS"/>
    <property type="match status" value="1"/>
</dbReference>
<evidence type="ECO:0000259" key="8">
    <source>
        <dbReference type="PROSITE" id="PS50850"/>
    </source>
</evidence>